<evidence type="ECO:0000313" key="7">
    <source>
        <dbReference type="EMBL" id="MFD1237891.1"/>
    </source>
</evidence>
<dbReference type="EMBL" id="JBHTMB010000311">
    <property type="protein sequence ID" value="MFD1237891.1"/>
    <property type="molecule type" value="Genomic_DNA"/>
</dbReference>
<evidence type="ECO:0000256" key="1">
    <source>
        <dbReference type="ARBA" id="ARBA00010643"/>
    </source>
</evidence>
<dbReference type="NCBIfam" id="NF004638">
    <property type="entry name" value="PRK05988.1"/>
    <property type="match status" value="1"/>
</dbReference>
<keyword evidence="3" id="KW-0479">Metal-binding</keyword>
<dbReference type="Proteomes" id="UP001597182">
    <property type="component" value="Unassembled WGS sequence"/>
</dbReference>
<gene>
    <name evidence="7" type="ORF">ACFQ34_31790</name>
</gene>
<evidence type="ECO:0000256" key="2">
    <source>
        <dbReference type="ARBA" id="ARBA00022714"/>
    </source>
</evidence>
<accession>A0ABW3VT90</accession>
<keyword evidence="4" id="KW-0408">Iron</keyword>
<proteinExistence type="inferred from homology"/>
<dbReference type="RefSeq" id="WP_013675163.1">
    <property type="nucleotide sequence ID" value="NZ_BAABKS010000016.1"/>
</dbReference>
<name>A0ABW3VT90_9PSEU</name>
<keyword evidence="5" id="KW-0411">Iron-sulfur</keyword>
<dbReference type="PROSITE" id="PS01099">
    <property type="entry name" value="COMPLEX1_24K"/>
    <property type="match status" value="1"/>
</dbReference>
<dbReference type="InterPro" id="IPR028431">
    <property type="entry name" value="NADP_DH_HndA-like"/>
</dbReference>
<dbReference type="InterPro" id="IPR041921">
    <property type="entry name" value="NuoE_N"/>
</dbReference>
<dbReference type="CDD" id="cd03081">
    <property type="entry name" value="TRX_Fd_NuoE_FDH_gamma"/>
    <property type="match status" value="1"/>
</dbReference>
<dbReference type="Gene3D" id="1.10.10.1590">
    <property type="entry name" value="NADH-quinone oxidoreductase subunit E"/>
    <property type="match status" value="1"/>
</dbReference>
<comment type="caution">
    <text evidence="7">The sequence shown here is derived from an EMBL/GenBank/DDBJ whole genome shotgun (WGS) entry which is preliminary data.</text>
</comment>
<dbReference type="InterPro" id="IPR036249">
    <property type="entry name" value="Thioredoxin-like_sf"/>
</dbReference>
<dbReference type="Gene3D" id="3.40.30.10">
    <property type="entry name" value="Glutaredoxin"/>
    <property type="match status" value="1"/>
</dbReference>
<protein>
    <submittedName>
        <fullName evidence="7">Formate dehydrogenase subunit gamma</fullName>
    </submittedName>
</protein>
<evidence type="ECO:0000256" key="5">
    <source>
        <dbReference type="ARBA" id="ARBA00023014"/>
    </source>
</evidence>
<dbReference type="InterPro" id="IPR002023">
    <property type="entry name" value="NuoE-like"/>
</dbReference>
<keyword evidence="2" id="KW-0001">2Fe-2S</keyword>
<dbReference type="SUPFAM" id="SSF52833">
    <property type="entry name" value="Thioredoxin-like"/>
    <property type="match status" value="1"/>
</dbReference>
<reference evidence="8" key="1">
    <citation type="journal article" date="2019" name="Int. J. Syst. Evol. Microbiol.">
        <title>The Global Catalogue of Microorganisms (GCM) 10K type strain sequencing project: providing services to taxonomists for standard genome sequencing and annotation.</title>
        <authorList>
            <consortium name="The Broad Institute Genomics Platform"/>
            <consortium name="The Broad Institute Genome Sequencing Center for Infectious Disease"/>
            <person name="Wu L."/>
            <person name="Ma J."/>
        </authorList>
    </citation>
    <scope>NUCLEOTIDE SEQUENCE [LARGE SCALE GENOMIC DNA]</scope>
    <source>
        <strain evidence="8">CCUG 49018</strain>
    </source>
</reference>
<keyword evidence="8" id="KW-1185">Reference proteome</keyword>
<dbReference type="PANTHER" id="PTHR43342">
    <property type="entry name" value="NADH-QUINONE OXIDOREDUCTASE, E SUBUNIT"/>
    <property type="match status" value="1"/>
</dbReference>
<comment type="similarity">
    <text evidence="1">Belongs to the complex I 24 kDa subunit family.</text>
</comment>
<dbReference type="Pfam" id="PF01257">
    <property type="entry name" value="2Fe-2S_thioredx"/>
    <property type="match status" value="1"/>
</dbReference>
<evidence type="ECO:0000256" key="6">
    <source>
        <dbReference type="ARBA" id="ARBA00034078"/>
    </source>
</evidence>
<evidence type="ECO:0000256" key="4">
    <source>
        <dbReference type="ARBA" id="ARBA00023004"/>
    </source>
</evidence>
<dbReference type="PANTHER" id="PTHR43342:SF1">
    <property type="entry name" value="BIFURCATING [FEFE] HYDROGENASE GAMMA SUBUNIT"/>
    <property type="match status" value="1"/>
</dbReference>
<evidence type="ECO:0000256" key="3">
    <source>
        <dbReference type="ARBA" id="ARBA00022723"/>
    </source>
</evidence>
<dbReference type="PIRSF" id="PIRSF000216">
    <property type="entry name" value="NADH_DH_24kDa"/>
    <property type="match status" value="1"/>
</dbReference>
<sequence length="158" mass="16630">MTVEAPTGRVAEIVGRIVEAHRGSRGPLLPILHAVQAELGHVPPSVVPLLAERLNLSRAEVHGVVTFYRDFRAAPPGRVTVRVCRAEACQAVGGQALLEHAVASLGVERGETTPDGAVTLDEVFCLGNCALGPAVQVGDRLHGRVTPARLDALIGQCR</sequence>
<comment type="cofactor">
    <cofactor evidence="6">
        <name>[2Fe-2S] cluster</name>
        <dbReference type="ChEBI" id="CHEBI:190135"/>
    </cofactor>
</comment>
<organism evidence="7 8">
    <name type="scientific">Pseudonocardia benzenivorans</name>
    <dbReference type="NCBI Taxonomy" id="228005"/>
    <lineage>
        <taxon>Bacteria</taxon>
        <taxon>Bacillati</taxon>
        <taxon>Actinomycetota</taxon>
        <taxon>Actinomycetes</taxon>
        <taxon>Pseudonocardiales</taxon>
        <taxon>Pseudonocardiaceae</taxon>
        <taxon>Pseudonocardia</taxon>
    </lineage>
</organism>
<evidence type="ECO:0000313" key="8">
    <source>
        <dbReference type="Proteomes" id="UP001597182"/>
    </source>
</evidence>